<keyword evidence="1" id="KW-0812">Transmembrane</keyword>
<evidence type="ECO:0000256" key="1">
    <source>
        <dbReference type="SAM" id="Phobius"/>
    </source>
</evidence>
<gene>
    <name evidence="2" type="ORF">H9874_11650</name>
</gene>
<proteinExistence type="predicted"/>
<feature type="transmembrane region" description="Helical" evidence="1">
    <location>
        <begin position="85"/>
        <end position="107"/>
    </location>
</feature>
<reference evidence="2" key="2">
    <citation type="submission" date="2021-04" db="EMBL/GenBank/DDBJ databases">
        <authorList>
            <person name="Gilroy R."/>
        </authorList>
    </citation>
    <scope>NUCLEOTIDE SEQUENCE</scope>
    <source>
        <strain evidence="2">ChiSxjej5B17-1746</strain>
    </source>
</reference>
<reference evidence="2" key="1">
    <citation type="journal article" date="2021" name="PeerJ">
        <title>Extensive microbial diversity within the chicken gut microbiome revealed by metagenomics and culture.</title>
        <authorList>
            <person name="Gilroy R."/>
            <person name="Ravi A."/>
            <person name="Getino M."/>
            <person name="Pursley I."/>
            <person name="Horton D.L."/>
            <person name="Alikhan N.F."/>
            <person name="Baker D."/>
            <person name="Gharbi K."/>
            <person name="Hall N."/>
            <person name="Watson M."/>
            <person name="Adriaenssens E.M."/>
            <person name="Foster-Nyarko E."/>
            <person name="Jarju S."/>
            <person name="Secka A."/>
            <person name="Antonio M."/>
            <person name="Oren A."/>
            <person name="Chaudhuri R.R."/>
            <person name="La Ragione R."/>
            <person name="Hildebrand F."/>
            <person name="Pallen M.J."/>
        </authorList>
    </citation>
    <scope>NUCLEOTIDE SEQUENCE</scope>
    <source>
        <strain evidence="2">ChiSxjej5B17-1746</strain>
    </source>
</reference>
<organism evidence="2 3">
    <name type="scientific">Candidatus Bilophila faecipullorum</name>
    <dbReference type="NCBI Taxonomy" id="2838482"/>
    <lineage>
        <taxon>Bacteria</taxon>
        <taxon>Pseudomonadati</taxon>
        <taxon>Thermodesulfobacteriota</taxon>
        <taxon>Desulfovibrionia</taxon>
        <taxon>Desulfovibrionales</taxon>
        <taxon>Desulfovibrionaceae</taxon>
        <taxon>Bilophila</taxon>
    </lineage>
</organism>
<feature type="transmembrane region" description="Helical" evidence="1">
    <location>
        <begin position="56"/>
        <end position="79"/>
    </location>
</feature>
<comment type="caution">
    <text evidence="2">The sequence shown here is derived from an EMBL/GenBank/DDBJ whole genome shotgun (WGS) entry which is preliminary data.</text>
</comment>
<keyword evidence="1" id="KW-0472">Membrane</keyword>
<dbReference type="AlphaFoldDB" id="A0A9D1R457"/>
<sequence length="208" mass="23120">MATFFTQEDGKSARELGIGVFRPSDREFADKCAALSLPPEETSAPGALMLEYRSRLLVLFVMGMFFCGAMLFCLFQMVGDAAATWPILLAFVVLAAVGAVVGLLALLNRQRLVFVGDSLYIGDFSLFRWTVQAVEPEDAMAPYWVKQGNRGSVLRLHLEACIEGETFENDFSVLPVVTPLPILEWTFDILNRWQTSRKRKAASPEETA</sequence>
<keyword evidence="1" id="KW-1133">Transmembrane helix</keyword>
<accession>A0A9D1R457</accession>
<evidence type="ECO:0000313" key="3">
    <source>
        <dbReference type="Proteomes" id="UP000824264"/>
    </source>
</evidence>
<protein>
    <submittedName>
        <fullName evidence="2">Uncharacterized protein</fullName>
    </submittedName>
</protein>
<dbReference type="EMBL" id="DXGI01000435">
    <property type="protein sequence ID" value="HIW79777.1"/>
    <property type="molecule type" value="Genomic_DNA"/>
</dbReference>
<name>A0A9D1R457_9BACT</name>
<dbReference type="Proteomes" id="UP000824264">
    <property type="component" value="Unassembled WGS sequence"/>
</dbReference>
<evidence type="ECO:0000313" key="2">
    <source>
        <dbReference type="EMBL" id="HIW79777.1"/>
    </source>
</evidence>